<accession>A0AAW1VVA2</accession>
<dbReference type="EMBL" id="JBEDUW010000007">
    <property type="protein sequence ID" value="KAK9911414.1"/>
    <property type="molecule type" value="Genomic_DNA"/>
</dbReference>
<keyword evidence="7" id="KW-1185">Reference proteome</keyword>
<keyword evidence="4" id="KW-0472">Membrane</keyword>
<dbReference type="PANTHER" id="PTHR34836">
    <property type="entry name" value="OS06G0188250 PROTEIN"/>
    <property type="match status" value="1"/>
</dbReference>
<dbReference type="InterPro" id="IPR015683">
    <property type="entry name" value="Ionotropic_Glu_rcpt"/>
</dbReference>
<evidence type="ECO:0000259" key="5">
    <source>
        <dbReference type="Pfam" id="PF01094"/>
    </source>
</evidence>
<reference evidence="6 7" key="1">
    <citation type="journal article" date="2023" name="G3 (Bethesda)">
        <title>A chromosome-length genome assembly and annotation of blackberry (Rubus argutus, cv. 'Hillquist').</title>
        <authorList>
            <person name="Bruna T."/>
            <person name="Aryal R."/>
            <person name="Dudchenko O."/>
            <person name="Sargent D.J."/>
            <person name="Mead D."/>
            <person name="Buti M."/>
            <person name="Cavallini A."/>
            <person name="Hytonen T."/>
            <person name="Andres J."/>
            <person name="Pham M."/>
            <person name="Weisz D."/>
            <person name="Mascagni F."/>
            <person name="Usai G."/>
            <person name="Natali L."/>
            <person name="Bassil N."/>
            <person name="Fernandez G.E."/>
            <person name="Lomsadze A."/>
            <person name="Armour M."/>
            <person name="Olukolu B."/>
            <person name="Poorten T."/>
            <person name="Britton C."/>
            <person name="Davik J."/>
            <person name="Ashrafi H."/>
            <person name="Aiden E.L."/>
            <person name="Borodovsky M."/>
            <person name="Worthington M."/>
        </authorList>
    </citation>
    <scope>NUCLEOTIDE SEQUENCE [LARGE SCALE GENOMIC DNA]</scope>
    <source>
        <strain evidence="6">PI 553951</strain>
    </source>
</reference>
<dbReference type="Proteomes" id="UP001457282">
    <property type="component" value="Unassembled WGS sequence"/>
</dbReference>
<keyword evidence="2" id="KW-0812">Transmembrane</keyword>
<proteinExistence type="predicted"/>
<protein>
    <recommendedName>
        <fullName evidence="5">Receptor ligand binding region domain-containing protein</fullName>
    </recommendedName>
</protein>
<feature type="domain" description="Receptor ligand binding region" evidence="5">
    <location>
        <begin position="7"/>
        <end position="109"/>
    </location>
</feature>
<evidence type="ECO:0000256" key="4">
    <source>
        <dbReference type="ARBA" id="ARBA00023136"/>
    </source>
</evidence>
<comment type="subcellular location">
    <subcellularLocation>
        <location evidence="1">Membrane</location>
    </subcellularLocation>
</comment>
<dbReference type="Gene3D" id="3.40.50.2300">
    <property type="match status" value="1"/>
</dbReference>
<evidence type="ECO:0000313" key="6">
    <source>
        <dbReference type="EMBL" id="KAK9911414.1"/>
    </source>
</evidence>
<comment type="caution">
    <text evidence="6">The sequence shown here is derived from an EMBL/GenBank/DDBJ whole genome shotgun (WGS) entry which is preliminary data.</text>
</comment>
<evidence type="ECO:0000313" key="7">
    <source>
        <dbReference type="Proteomes" id="UP001457282"/>
    </source>
</evidence>
<dbReference type="InterPro" id="IPR001828">
    <property type="entry name" value="ANF_lig-bd_rcpt"/>
</dbReference>
<dbReference type="SUPFAM" id="SSF53822">
    <property type="entry name" value="Periplasmic binding protein-like I"/>
    <property type="match status" value="1"/>
</dbReference>
<dbReference type="AlphaFoldDB" id="A0AAW1VVA2"/>
<name>A0AAW1VVA2_RUBAR</name>
<gene>
    <name evidence="6" type="ORF">M0R45_035325</name>
</gene>
<evidence type="ECO:0000256" key="3">
    <source>
        <dbReference type="ARBA" id="ARBA00022989"/>
    </source>
</evidence>
<keyword evidence="3" id="KW-1133">Transmembrane helix</keyword>
<dbReference type="GO" id="GO:0016020">
    <property type="term" value="C:membrane"/>
    <property type="evidence" value="ECO:0007669"/>
    <property type="project" value="UniProtKB-SubCell"/>
</dbReference>
<dbReference type="Pfam" id="PF01094">
    <property type="entry name" value="ANF_receptor"/>
    <property type="match status" value="1"/>
</dbReference>
<evidence type="ECO:0000256" key="2">
    <source>
        <dbReference type="ARBA" id="ARBA00022692"/>
    </source>
</evidence>
<dbReference type="PANTHER" id="PTHR34836:SF6">
    <property type="entry name" value="PERIPLASMIC BINDING PROTEIN-LIKE I"/>
    <property type="match status" value="1"/>
</dbReference>
<evidence type="ECO:0000256" key="1">
    <source>
        <dbReference type="ARBA" id="ARBA00004370"/>
    </source>
</evidence>
<dbReference type="InterPro" id="IPR028082">
    <property type="entry name" value="Peripla_BP_I"/>
</dbReference>
<sequence length="180" mass="20285">MSADEAAEIKGISALIEVFKWRDVILLYDNKDYERDFIPSLVNSFQENTHGSVAYKNSNIASSSSNEEIIEELQKLIKLKIKVFVVHVSHFLAPRLFLSANKLGMMGEGINEPSQSYFKIEEEVYLQDPNMEAIRELSTDGIRAYDATWALAEAAERARLKNSMTRSSKGVVLPKDLPAK</sequence>
<organism evidence="6 7">
    <name type="scientific">Rubus argutus</name>
    <name type="common">Southern blackberry</name>
    <dbReference type="NCBI Taxonomy" id="59490"/>
    <lineage>
        <taxon>Eukaryota</taxon>
        <taxon>Viridiplantae</taxon>
        <taxon>Streptophyta</taxon>
        <taxon>Embryophyta</taxon>
        <taxon>Tracheophyta</taxon>
        <taxon>Spermatophyta</taxon>
        <taxon>Magnoliopsida</taxon>
        <taxon>eudicotyledons</taxon>
        <taxon>Gunneridae</taxon>
        <taxon>Pentapetalae</taxon>
        <taxon>rosids</taxon>
        <taxon>fabids</taxon>
        <taxon>Rosales</taxon>
        <taxon>Rosaceae</taxon>
        <taxon>Rosoideae</taxon>
        <taxon>Rosoideae incertae sedis</taxon>
        <taxon>Rubus</taxon>
    </lineage>
</organism>